<evidence type="ECO:0000313" key="2">
    <source>
        <dbReference type="Proteomes" id="UP000649799"/>
    </source>
</evidence>
<gene>
    <name evidence="1" type="ORF">G9Q97_23610</name>
</gene>
<dbReference type="InterPro" id="IPR019587">
    <property type="entry name" value="Polyketide_cyclase/dehydratase"/>
</dbReference>
<reference evidence="1 2" key="1">
    <citation type="submission" date="2020-03" db="EMBL/GenBank/DDBJ databases">
        <title>Cyclobacterium plantarum sp. nov., a marine bacterium isolated from a coastal-marine wetland.</title>
        <authorList>
            <person name="Sanchez-Porro C."/>
            <person name="Ventosa A."/>
            <person name="Amoozegar M."/>
        </authorList>
    </citation>
    <scope>NUCLEOTIDE SEQUENCE [LARGE SCALE GENOMIC DNA]</scope>
    <source>
        <strain evidence="1 2">GBPx2</strain>
    </source>
</reference>
<organism evidence="1 2">
    <name type="scientific">Cyclobacterium plantarum</name>
    <dbReference type="NCBI Taxonomy" id="2716263"/>
    <lineage>
        <taxon>Bacteria</taxon>
        <taxon>Pseudomonadati</taxon>
        <taxon>Bacteroidota</taxon>
        <taxon>Cytophagia</taxon>
        <taxon>Cytophagales</taxon>
        <taxon>Cyclobacteriaceae</taxon>
        <taxon>Cyclobacterium</taxon>
    </lineage>
</organism>
<dbReference type="SUPFAM" id="SSF55961">
    <property type="entry name" value="Bet v1-like"/>
    <property type="match status" value="1"/>
</dbReference>
<dbReference type="Gene3D" id="3.30.530.20">
    <property type="match status" value="1"/>
</dbReference>
<comment type="caution">
    <text evidence="1">The sequence shown here is derived from an EMBL/GenBank/DDBJ whole genome shotgun (WGS) entry which is preliminary data.</text>
</comment>
<dbReference type="InterPro" id="IPR023393">
    <property type="entry name" value="START-like_dom_sf"/>
</dbReference>
<proteinExistence type="predicted"/>
<evidence type="ECO:0000313" key="1">
    <source>
        <dbReference type="EMBL" id="NHE59803.1"/>
    </source>
</evidence>
<protein>
    <submittedName>
        <fullName evidence="1">SRPBCC family protein</fullName>
    </submittedName>
</protein>
<dbReference type="RefSeq" id="WP_166151558.1">
    <property type="nucleotide sequence ID" value="NZ_JAANYN010000017.1"/>
</dbReference>
<accession>A0ABX0HDF5</accession>
<dbReference type="CDD" id="cd07818">
    <property type="entry name" value="SRPBCC_1"/>
    <property type="match status" value="1"/>
</dbReference>
<sequence length="178" mass="20482">MKILKIILIILLVLIAIPLVMAVFIQKDYTVEREITINKPHEEVYNYVSKLKNQDNFSTWSLKDPTMKKTYTGSDGQVGFIAGWESENPDVGVGEQEIIGIDKGKRIDYALRFKEPFEASDLAYMEFEEVNANQTKVIWGFEGHMDYPMNAMLAFMDMESLIGNDFEEGLQRLKEILE</sequence>
<keyword evidence="2" id="KW-1185">Reference proteome</keyword>
<name>A0ABX0HDF5_9BACT</name>
<dbReference type="Proteomes" id="UP000649799">
    <property type="component" value="Unassembled WGS sequence"/>
</dbReference>
<dbReference type="EMBL" id="JAANYN010000017">
    <property type="protein sequence ID" value="NHE59803.1"/>
    <property type="molecule type" value="Genomic_DNA"/>
</dbReference>
<dbReference type="Pfam" id="PF10604">
    <property type="entry name" value="Polyketide_cyc2"/>
    <property type="match status" value="1"/>
</dbReference>